<sequence length="124" mass="13902">MPSAAPRLCTQPGCRALVHDGSGRCAKHPKQAWVKKPTAAKRITGRRLQQLRQDLFDREPLCRPCSRLGLVVLATMRDHIVPLEEGGRDVEANVQPICEPCHDAKSKAERARGVRRAWGAYRDR</sequence>
<feature type="domain" description="HNH nuclease" evidence="1">
    <location>
        <begin position="50"/>
        <end position="103"/>
    </location>
</feature>
<keyword evidence="3" id="KW-1185">Reference proteome</keyword>
<accession>A0A2A7UXU4</accession>
<dbReference type="SMART" id="SM00507">
    <property type="entry name" value="HNHc"/>
    <property type="match status" value="1"/>
</dbReference>
<dbReference type="Gene3D" id="1.10.30.50">
    <property type="match status" value="1"/>
</dbReference>
<dbReference type="AlphaFoldDB" id="A0A2A7UXU4"/>
<dbReference type="GO" id="GO:0004519">
    <property type="term" value="F:endonuclease activity"/>
    <property type="evidence" value="ECO:0007669"/>
    <property type="project" value="UniProtKB-KW"/>
</dbReference>
<dbReference type="Pfam" id="PF01844">
    <property type="entry name" value="HNH"/>
    <property type="match status" value="1"/>
</dbReference>
<evidence type="ECO:0000313" key="3">
    <source>
        <dbReference type="Proteomes" id="UP000220246"/>
    </source>
</evidence>
<dbReference type="InterPro" id="IPR002711">
    <property type="entry name" value="HNH"/>
</dbReference>
<evidence type="ECO:0000313" key="2">
    <source>
        <dbReference type="EMBL" id="PEH90077.1"/>
    </source>
</evidence>
<dbReference type="Proteomes" id="UP000220246">
    <property type="component" value="Unassembled WGS sequence"/>
</dbReference>
<dbReference type="InterPro" id="IPR003615">
    <property type="entry name" value="HNH_nuc"/>
</dbReference>
<dbReference type="OrthoDB" id="5292295at2"/>
<dbReference type="GO" id="GO:0008270">
    <property type="term" value="F:zinc ion binding"/>
    <property type="evidence" value="ECO:0007669"/>
    <property type="project" value="InterPro"/>
</dbReference>
<gene>
    <name evidence="2" type="ORF">CRM82_17085</name>
</gene>
<dbReference type="EMBL" id="PDEA01000001">
    <property type="protein sequence ID" value="PEH90077.1"/>
    <property type="molecule type" value="Genomic_DNA"/>
</dbReference>
<protein>
    <submittedName>
        <fullName evidence="2">HNH endonuclease</fullName>
    </submittedName>
</protein>
<keyword evidence="2" id="KW-0255">Endonuclease</keyword>
<dbReference type="STRING" id="1219032.GCA_001515545_00775"/>
<dbReference type="CDD" id="cd00085">
    <property type="entry name" value="HNHc"/>
    <property type="match status" value="1"/>
</dbReference>
<organism evidence="2 3">
    <name type="scientific">Comamonas terrigena</name>
    <dbReference type="NCBI Taxonomy" id="32013"/>
    <lineage>
        <taxon>Bacteria</taxon>
        <taxon>Pseudomonadati</taxon>
        <taxon>Pseudomonadota</taxon>
        <taxon>Betaproteobacteria</taxon>
        <taxon>Burkholderiales</taxon>
        <taxon>Comamonadaceae</taxon>
        <taxon>Comamonas</taxon>
    </lineage>
</organism>
<keyword evidence="2" id="KW-0378">Hydrolase</keyword>
<keyword evidence="2" id="KW-0540">Nuclease</keyword>
<name>A0A2A7UXU4_COMTR</name>
<evidence type="ECO:0000259" key="1">
    <source>
        <dbReference type="SMART" id="SM00507"/>
    </source>
</evidence>
<reference evidence="3" key="1">
    <citation type="submission" date="2017-09" db="EMBL/GenBank/DDBJ databases">
        <title>FDA dAtabase for Regulatory Grade micrObial Sequences (FDA-ARGOS): Supporting development and validation of Infectious Disease Dx tests.</title>
        <authorList>
            <person name="Minogue T."/>
            <person name="Wolcott M."/>
            <person name="Wasieloski L."/>
            <person name="Aguilar W."/>
            <person name="Moore D."/>
            <person name="Tallon L."/>
            <person name="Sadzewicz L."/>
            <person name="Ott S."/>
            <person name="Zhao X."/>
            <person name="Nagaraj S."/>
            <person name="Vavikolanu K."/>
            <person name="Aluvathingal J."/>
            <person name="Nadendla S."/>
            <person name="Sichtig H."/>
        </authorList>
    </citation>
    <scope>NUCLEOTIDE SEQUENCE [LARGE SCALE GENOMIC DNA]</scope>
    <source>
        <strain evidence="3">FDAARGOS_394</strain>
    </source>
</reference>
<comment type="caution">
    <text evidence="2">The sequence shown here is derived from an EMBL/GenBank/DDBJ whole genome shotgun (WGS) entry which is preliminary data.</text>
</comment>
<dbReference type="GO" id="GO:0003676">
    <property type="term" value="F:nucleic acid binding"/>
    <property type="evidence" value="ECO:0007669"/>
    <property type="project" value="InterPro"/>
</dbReference>
<proteinExistence type="predicted"/>